<name>A0A9D4U7W6_ADICA</name>
<evidence type="ECO:0000256" key="1">
    <source>
        <dbReference type="SAM" id="MobiDB-lite"/>
    </source>
</evidence>
<feature type="region of interest" description="Disordered" evidence="1">
    <location>
        <begin position="1"/>
        <end position="34"/>
    </location>
</feature>
<proteinExistence type="predicted"/>
<gene>
    <name evidence="2" type="ORF">GOP47_0022728</name>
</gene>
<dbReference type="AlphaFoldDB" id="A0A9D4U7W6"/>
<comment type="caution">
    <text evidence="2">The sequence shown here is derived from an EMBL/GenBank/DDBJ whole genome shotgun (WGS) entry which is preliminary data.</text>
</comment>
<dbReference type="Proteomes" id="UP000886520">
    <property type="component" value="Chromosome 22"/>
</dbReference>
<dbReference type="EMBL" id="JABFUD020000022">
    <property type="protein sequence ID" value="KAI5062189.1"/>
    <property type="molecule type" value="Genomic_DNA"/>
</dbReference>
<feature type="region of interest" description="Disordered" evidence="1">
    <location>
        <begin position="67"/>
        <end position="87"/>
    </location>
</feature>
<sequence length="87" mass="9403">MGQMPAHPPAHSSTLLQEQEVDSDEDTGKGEGRYTYEGVRSLAFSALGPGDYWPMPWGKTFLGKSPNLGHRAMGEQEHQSCASSIPA</sequence>
<evidence type="ECO:0000313" key="3">
    <source>
        <dbReference type="Proteomes" id="UP000886520"/>
    </source>
</evidence>
<reference evidence="2" key="1">
    <citation type="submission" date="2021-01" db="EMBL/GenBank/DDBJ databases">
        <title>Adiantum capillus-veneris genome.</title>
        <authorList>
            <person name="Fang Y."/>
            <person name="Liao Q."/>
        </authorList>
    </citation>
    <scope>NUCLEOTIDE SEQUENCE</scope>
    <source>
        <strain evidence="2">H3</strain>
        <tissue evidence="2">Leaf</tissue>
    </source>
</reference>
<accession>A0A9D4U7W6</accession>
<evidence type="ECO:0000313" key="2">
    <source>
        <dbReference type="EMBL" id="KAI5062189.1"/>
    </source>
</evidence>
<protein>
    <submittedName>
        <fullName evidence="2">Uncharacterized protein</fullName>
    </submittedName>
</protein>
<organism evidence="2 3">
    <name type="scientific">Adiantum capillus-veneris</name>
    <name type="common">Maidenhair fern</name>
    <dbReference type="NCBI Taxonomy" id="13818"/>
    <lineage>
        <taxon>Eukaryota</taxon>
        <taxon>Viridiplantae</taxon>
        <taxon>Streptophyta</taxon>
        <taxon>Embryophyta</taxon>
        <taxon>Tracheophyta</taxon>
        <taxon>Polypodiopsida</taxon>
        <taxon>Polypodiidae</taxon>
        <taxon>Polypodiales</taxon>
        <taxon>Pteridineae</taxon>
        <taxon>Pteridaceae</taxon>
        <taxon>Vittarioideae</taxon>
        <taxon>Adiantum</taxon>
    </lineage>
</organism>
<keyword evidence="3" id="KW-1185">Reference proteome</keyword>